<dbReference type="RefSeq" id="WP_125083308.1">
    <property type="nucleotide sequence ID" value="NZ_CP034248.1"/>
</dbReference>
<sequence>MQKVNHLQIFAMFNLYIFTVVIAFLMAVYVRNSHYSTPVSIVLGGLLSIVFIYPAYKVTASRPNETIIQFGRKIVGKVPHTIVMLWFTIVNLLLAGINLRELEDFLIQVYLPGTPPWIIALLFGICVAYAARSGITTIFTAALGIFVVSILAFISVPLMVSTEISPEVLPAFINHLNFKHVSMGVYTSLPIFGEFSFLFLIMPYLKSPQKVYRTISITVISSLIIILSHLLPILMILSPDLAANLTYPDLDLIRSLRAGSFIETLDPILIVLWLTSLFIKISFMLFIAVYCISVLLKLPDHSSLVLPFTAFACILSFFVVRSQVETNQLLMESLPPLLNFTEYVIPTIYWILNAIRFRKNKKGMPEHS</sequence>
<dbReference type="GO" id="GO:0016020">
    <property type="term" value="C:membrane"/>
    <property type="evidence" value="ECO:0007669"/>
    <property type="project" value="UniProtKB-SubCell"/>
</dbReference>
<protein>
    <submittedName>
        <fullName evidence="9">Uncharacterized protein</fullName>
    </submittedName>
</protein>
<evidence type="ECO:0000256" key="8">
    <source>
        <dbReference type="SAM" id="Phobius"/>
    </source>
</evidence>
<dbReference type="Proteomes" id="UP000273145">
    <property type="component" value="Chromosome"/>
</dbReference>
<dbReference type="EMBL" id="CP034248">
    <property type="protein sequence ID" value="AZK47276.1"/>
    <property type="molecule type" value="Genomic_DNA"/>
</dbReference>
<reference evidence="9 10" key="1">
    <citation type="submission" date="2018-11" db="EMBL/GenBank/DDBJ databases">
        <title>Genome sequencing of Paenibacillus lentus DSM25539(T).</title>
        <authorList>
            <person name="Kook J.-K."/>
            <person name="Park S.-N."/>
            <person name="Lim Y.K."/>
        </authorList>
    </citation>
    <scope>NUCLEOTIDE SEQUENCE [LARGE SCALE GENOMIC DNA]</scope>
    <source>
        <strain evidence="9 10">DSM 25539</strain>
    </source>
</reference>
<organism evidence="9 10">
    <name type="scientific">Paenibacillus lentus</name>
    <dbReference type="NCBI Taxonomy" id="1338368"/>
    <lineage>
        <taxon>Bacteria</taxon>
        <taxon>Bacillati</taxon>
        <taxon>Bacillota</taxon>
        <taxon>Bacilli</taxon>
        <taxon>Bacillales</taxon>
        <taxon>Paenibacillaceae</taxon>
        <taxon>Paenibacillus</taxon>
    </lineage>
</organism>
<comment type="subcellular location">
    <subcellularLocation>
        <location evidence="1">Membrane</location>
        <topology evidence="1">Multi-pass membrane protein</topology>
    </subcellularLocation>
</comment>
<evidence type="ECO:0000313" key="9">
    <source>
        <dbReference type="EMBL" id="AZK47276.1"/>
    </source>
</evidence>
<keyword evidence="5 8" id="KW-0812">Transmembrane</keyword>
<feature type="transmembrane region" description="Helical" evidence="8">
    <location>
        <begin position="217"/>
        <end position="237"/>
    </location>
</feature>
<feature type="transmembrane region" description="Helical" evidence="8">
    <location>
        <begin position="7"/>
        <end position="29"/>
    </location>
</feature>
<evidence type="ECO:0000256" key="5">
    <source>
        <dbReference type="ARBA" id="ARBA00022692"/>
    </source>
</evidence>
<keyword evidence="7 8" id="KW-0472">Membrane</keyword>
<feature type="transmembrane region" description="Helical" evidence="8">
    <location>
        <begin position="270"/>
        <end position="292"/>
    </location>
</feature>
<dbReference type="PANTHER" id="PTHR34975:SF2">
    <property type="entry name" value="SPORE GERMINATION PROTEIN A2"/>
    <property type="match status" value="1"/>
</dbReference>
<gene>
    <name evidence="9" type="ORF">EIM92_14840</name>
</gene>
<proteinExistence type="inferred from homology"/>
<dbReference type="PANTHER" id="PTHR34975">
    <property type="entry name" value="SPORE GERMINATION PROTEIN A2"/>
    <property type="match status" value="1"/>
</dbReference>
<keyword evidence="4" id="KW-0309">Germination</keyword>
<evidence type="ECO:0000256" key="6">
    <source>
        <dbReference type="ARBA" id="ARBA00022989"/>
    </source>
</evidence>
<dbReference type="Pfam" id="PF03845">
    <property type="entry name" value="Spore_permease"/>
    <property type="match status" value="1"/>
</dbReference>
<dbReference type="InterPro" id="IPR004761">
    <property type="entry name" value="Spore_GerAB"/>
</dbReference>
<feature type="transmembrane region" description="Helical" evidence="8">
    <location>
        <begin position="180"/>
        <end position="205"/>
    </location>
</feature>
<feature type="transmembrane region" description="Helical" evidence="8">
    <location>
        <begin position="35"/>
        <end position="56"/>
    </location>
</feature>
<dbReference type="OrthoDB" id="2663238at2"/>
<evidence type="ECO:0000256" key="2">
    <source>
        <dbReference type="ARBA" id="ARBA00007998"/>
    </source>
</evidence>
<feature type="transmembrane region" description="Helical" evidence="8">
    <location>
        <begin position="304"/>
        <end position="324"/>
    </location>
</feature>
<feature type="transmembrane region" description="Helical" evidence="8">
    <location>
        <begin position="138"/>
        <end position="160"/>
    </location>
</feature>
<keyword evidence="6 8" id="KW-1133">Transmembrane helix</keyword>
<dbReference type="KEGG" id="plen:EIM92_14840"/>
<feature type="transmembrane region" description="Helical" evidence="8">
    <location>
        <begin position="77"/>
        <end position="97"/>
    </location>
</feature>
<evidence type="ECO:0000313" key="10">
    <source>
        <dbReference type="Proteomes" id="UP000273145"/>
    </source>
</evidence>
<feature type="transmembrane region" description="Helical" evidence="8">
    <location>
        <begin position="109"/>
        <end position="131"/>
    </location>
</feature>
<evidence type="ECO:0000256" key="1">
    <source>
        <dbReference type="ARBA" id="ARBA00004141"/>
    </source>
</evidence>
<name>A0A3Q8SC97_9BACL</name>
<evidence type="ECO:0000256" key="3">
    <source>
        <dbReference type="ARBA" id="ARBA00022448"/>
    </source>
</evidence>
<dbReference type="AlphaFoldDB" id="A0A3Q8SC97"/>
<evidence type="ECO:0000256" key="7">
    <source>
        <dbReference type="ARBA" id="ARBA00023136"/>
    </source>
</evidence>
<comment type="similarity">
    <text evidence="2">Belongs to the amino acid-polyamine-organocation (APC) superfamily. Spore germination protein (SGP) (TC 2.A.3.9) family.</text>
</comment>
<keyword evidence="10" id="KW-1185">Reference proteome</keyword>
<feature type="transmembrane region" description="Helical" evidence="8">
    <location>
        <begin position="336"/>
        <end position="355"/>
    </location>
</feature>
<accession>A0A3Q8SC97</accession>
<evidence type="ECO:0000256" key="4">
    <source>
        <dbReference type="ARBA" id="ARBA00022544"/>
    </source>
</evidence>
<dbReference type="GO" id="GO:0009847">
    <property type="term" value="P:spore germination"/>
    <property type="evidence" value="ECO:0007669"/>
    <property type="project" value="InterPro"/>
</dbReference>
<keyword evidence="3" id="KW-0813">Transport</keyword>